<evidence type="ECO:0000259" key="10">
    <source>
        <dbReference type="PROSITE" id="PS50126"/>
    </source>
</evidence>
<dbReference type="InterPro" id="IPR027408">
    <property type="entry name" value="PNPase/RNase_PH_dom_sf"/>
</dbReference>
<evidence type="ECO:0000256" key="1">
    <source>
        <dbReference type="ARBA" id="ARBA00007404"/>
    </source>
</evidence>
<dbReference type="Pfam" id="PF01138">
    <property type="entry name" value="RNase_PH"/>
    <property type="match status" value="2"/>
</dbReference>
<comment type="subcellular location">
    <subcellularLocation>
        <location evidence="8">Cytoplasm</location>
    </subcellularLocation>
</comment>
<dbReference type="GO" id="GO:0006396">
    <property type="term" value="P:RNA processing"/>
    <property type="evidence" value="ECO:0007669"/>
    <property type="project" value="InterPro"/>
</dbReference>
<dbReference type="SUPFAM" id="SSF54211">
    <property type="entry name" value="Ribosomal protein S5 domain 2-like"/>
    <property type="match status" value="2"/>
</dbReference>
<dbReference type="CDD" id="cd02393">
    <property type="entry name" value="KH-I_PNPase"/>
    <property type="match status" value="1"/>
</dbReference>
<evidence type="ECO:0000256" key="5">
    <source>
        <dbReference type="ARBA" id="ARBA00022723"/>
    </source>
</evidence>
<dbReference type="CDD" id="cd11364">
    <property type="entry name" value="RNase_PH_PNPase_2"/>
    <property type="match status" value="1"/>
</dbReference>
<dbReference type="SMART" id="SM00322">
    <property type="entry name" value="KH"/>
    <property type="match status" value="1"/>
</dbReference>
<evidence type="ECO:0000256" key="6">
    <source>
        <dbReference type="ARBA" id="ARBA00022842"/>
    </source>
</evidence>
<protein>
    <recommendedName>
        <fullName evidence="8">Polyribonucleotide nucleotidyltransferase</fullName>
        <ecNumber evidence="8">2.7.7.8</ecNumber>
    </recommendedName>
    <alternativeName>
        <fullName evidence="8">Polynucleotide phosphorylase</fullName>
        <shortName evidence="8">PNPase</shortName>
    </alternativeName>
</protein>
<dbReference type="GO" id="GO:0005829">
    <property type="term" value="C:cytosol"/>
    <property type="evidence" value="ECO:0007669"/>
    <property type="project" value="TreeGrafter"/>
</dbReference>
<dbReference type="SUPFAM" id="SSF50249">
    <property type="entry name" value="Nucleic acid-binding proteins"/>
    <property type="match status" value="1"/>
</dbReference>
<dbReference type="NCBIfam" id="NF008805">
    <property type="entry name" value="PRK11824.1"/>
    <property type="match status" value="1"/>
</dbReference>
<dbReference type="CDD" id="cd11363">
    <property type="entry name" value="RNase_PH_PNPase_1"/>
    <property type="match status" value="1"/>
</dbReference>
<dbReference type="Gene3D" id="2.40.50.140">
    <property type="entry name" value="Nucleic acid-binding proteins"/>
    <property type="match status" value="1"/>
</dbReference>
<dbReference type="PANTHER" id="PTHR11252">
    <property type="entry name" value="POLYRIBONUCLEOTIDE NUCLEOTIDYLTRANSFERASE"/>
    <property type="match status" value="1"/>
</dbReference>
<comment type="function">
    <text evidence="8">Involved in mRNA degradation. Catalyzes the phosphorolysis of single-stranded polyribonucleotides processively in the 3'- to 5'-direction.</text>
</comment>
<keyword evidence="2 8" id="KW-0963">Cytoplasm</keyword>
<dbReference type="InterPro" id="IPR020568">
    <property type="entry name" value="Ribosomal_Su5_D2-typ_SF"/>
</dbReference>
<dbReference type="Gene3D" id="3.30.1370.10">
    <property type="entry name" value="K Homology domain, type 1"/>
    <property type="match status" value="1"/>
</dbReference>
<evidence type="ECO:0000256" key="2">
    <source>
        <dbReference type="ARBA" id="ARBA00022490"/>
    </source>
</evidence>
<dbReference type="InterPro" id="IPR012162">
    <property type="entry name" value="PNPase"/>
</dbReference>
<accession>A0A2M8KF19</accession>
<keyword evidence="7 8" id="KW-0694">RNA-binding</keyword>
<evidence type="ECO:0000256" key="3">
    <source>
        <dbReference type="ARBA" id="ARBA00022679"/>
    </source>
</evidence>
<feature type="coiled-coil region" evidence="9">
    <location>
        <begin position="259"/>
        <end position="286"/>
    </location>
</feature>
<dbReference type="FunFam" id="3.30.230.70:FF:000002">
    <property type="entry name" value="Polyribonucleotide nucleotidyltransferase"/>
    <property type="match status" value="1"/>
</dbReference>
<dbReference type="HAMAP" id="MF_01595">
    <property type="entry name" value="PNPase"/>
    <property type="match status" value="1"/>
</dbReference>
<dbReference type="GO" id="GO:0000175">
    <property type="term" value="F:3'-5'-RNA exonuclease activity"/>
    <property type="evidence" value="ECO:0007669"/>
    <property type="project" value="TreeGrafter"/>
</dbReference>
<dbReference type="Gene3D" id="3.30.230.70">
    <property type="entry name" value="GHMP Kinase, N-terminal domain"/>
    <property type="match status" value="2"/>
</dbReference>
<dbReference type="InterPro" id="IPR004087">
    <property type="entry name" value="KH_dom"/>
</dbReference>
<dbReference type="InterPro" id="IPR036345">
    <property type="entry name" value="ExoRNase_PH_dom2_sf"/>
</dbReference>
<dbReference type="EC" id="2.7.7.8" evidence="8"/>
<dbReference type="SUPFAM" id="SSF46915">
    <property type="entry name" value="Polynucleotide phosphorylase/guanosine pentaphosphate synthase (PNPase/GPSI), domain 3"/>
    <property type="match status" value="1"/>
</dbReference>
<organism evidence="11 12">
    <name type="scientific">Candidatus Portnoybacteria bacterium CG10_big_fil_rev_8_21_14_0_10_36_7</name>
    <dbReference type="NCBI Taxonomy" id="1974812"/>
    <lineage>
        <taxon>Bacteria</taxon>
        <taxon>Candidatus Portnoyibacteriota</taxon>
    </lineage>
</organism>
<gene>
    <name evidence="8" type="primary">pnp</name>
    <name evidence="11" type="ORF">COU81_00370</name>
</gene>
<dbReference type="InterPro" id="IPR036456">
    <property type="entry name" value="PNPase_PH_RNA-bd_sf"/>
</dbReference>
<dbReference type="Pfam" id="PF03725">
    <property type="entry name" value="RNase_PH_C"/>
    <property type="match status" value="1"/>
</dbReference>
<keyword evidence="9" id="KW-0175">Coiled coil</keyword>
<comment type="similarity">
    <text evidence="1 8">Belongs to the polyribonucleotide nucleotidyltransferase family.</text>
</comment>
<dbReference type="Pfam" id="PF00013">
    <property type="entry name" value="KH_1"/>
    <property type="match status" value="1"/>
</dbReference>
<evidence type="ECO:0000313" key="12">
    <source>
        <dbReference type="Proteomes" id="UP000231450"/>
    </source>
</evidence>
<dbReference type="AlphaFoldDB" id="A0A2M8KF19"/>
<reference evidence="12" key="1">
    <citation type="submission" date="2017-09" db="EMBL/GenBank/DDBJ databases">
        <title>Depth-based differentiation of microbial function through sediment-hosted aquifers and enrichment of novel symbionts in the deep terrestrial subsurface.</title>
        <authorList>
            <person name="Probst A.J."/>
            <person name="Ladd B."/>
            <person name="Jarett J.K."/>
            <person name="Geller-Mcgrath D.E."/>
            <person name="Sieber C.M.K."/>
            <person name="Emerson J.B."/>
            <person name="Anantharaman K."/>
            <person name="Thomas B.C."/>
            <person name="Malmstrom R."/>
            <person name="Stieglmeier M."/>
            <person name="Klingl A."/>
            <person name="Woyke T."/>
            <person name="Ryan C.M."/>
            <person name="Banfield J.F."/>
        </authorList>
    </citation>
    <scope>NUCLEOTIDE SEQUENCE [LARGE SCALE GENOMIC DNA]</scope>
</reference>
<proteinExistence type="inferred from homology"/>
<feature type="binding site" evidence="8">
    <location>
        <position position="490"/>
    </location>
    <ligand>
        <name>Mg(2+)</name>
        <dbReference type="ChEBI" id="CHEBI:18420"/>
    </ligand>
</feature>
<dbReference type="PROSITE" id="PS50084">
    <property type="entry name" value="KH_TYPE_1"/>
    <property type="match status" value="1"/>
</dbReference>
<dbReference type="SUPFAM" id="SSF55666">
    <property type="entry name" value="Ribonuclease PH domain 2-like"/>
    <property type="match status" value="2"/>
</dbReference>
<dbReference type="InterPro" id="IPR015847">
    <property type="entry name" value="ExoRNase_PH_dom2"/>
</dbReference>
<feature type="domain" description="S1 motif" evidence="10">
    <location>
        <begin position="620"/>
        <end position="688"/>
    </location>
</feature>
<evidence type="ECO:0000256" key="8">
    <source>
        <dbReference type="HAMAP-Rule" id="MF_01595"/>
    </source>
</evidence>
<comment type="catalytic activity">
    <reaction evidence="8">
        <text>RNA(n+1) + phosphate = RNA(n) + a ribonucleoside 5'-diphosphate</text>
        <dbReference type="Rhea" id="RHEA:22096"/>
        <dbReference type="Rhea" id="RHEA-COMP:14527"/>
        <dbReference type="Rhea" id="RHEA-COMP:17342"/>
        <dbReference type="ChEBI" id="CHEBI:43474"/>
        <dbReference type="ChEBI" id="CHEBI:57930"/>
        <dbReference type="ChEBI" id="CHEBI:140395"/>
        <dbReference type="EC" id="2.7.7.8"/>
    </reaction>
</comment>
<feature type="binding site" evidence="8">
    <location>
        <position position="484"/>
    </location>
    <ligand>
        <name>Mg(2+)</name>
        <dbReference type="ChEBI" id="CHEBI:18420"/>
    </ligand>
</feature>
<sequence>MEEKQYKLSLGSQEIYLKINQMACQANGRAIVGYGDTMVLVTAVMGREPRANIDWFPLSVDYEERFYAAGKIKGSRYVKREGRSTDEAILTARVIDRAIRPRFNHKQRNEVQVVATTISFDQINDPDVIALNGASLALSLSDIPWDGPVGCVRIGLLDGKFIINPTYEERTKCELDIVVAGTEKRINMLEGGANETPEEKVAEAISLAHKEIKKIIAWQKEIVKDISPVKADVLSKEPSEEFKKIVNNFLDDRLEKAVYTKEKGHINELKRELMNYLREQEHEECAIKDAGDLFEDAINDLIHKNIVENDKRPDGRETDELRNLECYISLLPRVHGSALFVRGTTQALSSTTLGSPGMEQYLDSMELSGTKTFMHHYNFPPYSVGETSPNRGPGRREIGHGALAERSLLAVIPPRSTFPYTIRVVSEILSSNGSSSMASVCGASLSLMDAGVPIKAPVAGIAMGLMGLDDGRYKVLTDIQGPEDHHGDMDCKIAGTKDGVTGVQMDVKIEGVTPKMIAETLTQAKKARLEILSAMAKAIEKPKTEVSAYAPKIVILEINPEKIGAVIGPGGKVINEIIAQTGVMIDIEDSGQVFITSEKKDSIEKAVEWIKNLTREIKVGETFNGKVVKIMEFGAFVEILPGQDGLVHISELADYRVNKVSDIVKEGDIIPVKIKTIDNGGKISLSLKAARNGNNTN</sequence>
<dbReference type="SMART" id="SM00316">
    <property type="entry name" value="S1"/>
    <property type="match status" value="1"/>
</dbReference>
<comment type="cofactor">
    <cofactor evidence="8">
        <name>Mg(2+)</name>
        <dbReference type="ChEBI" id="CHEBI:18420"/>
    </cofactor>
</comment>
<dbReference type="GO" id="GO:0003723">
    <property type="term" value="F:RNA binding"/>
    <property type="evidence" value="ECO:0007669"/>
    <property type="project" value="UniProtKB-UniRule"/>
</dbReference>
<dbReference type="Proteomes" id="UP000231450">
    <property type="component" value="Unassembled WGS sequence"/>
</dbReference>
<dbReference type="GO" id="GO:0004654">
    <property type="term" value="F:polyribonucleotide nucleotidyltransferase activity"/>
    <property type="evidence" value="ECO:0007669"/>
    <property type="project" value="UniProtKB-UniRule"/>
</dbReference>
<dbReference type="GO" id="GO:0006402">
    <property type="term" value="P:mRNA catabolic process"/>
    <property type="evidence" value="ECO:0007669"/>
    <property type="project" value="UniProtKB-UniRule"/>
</dbReference>
<keyword evidence="5 8" id="KW-0479">Metal-binding</keyword>
<dbReference type="NCBIfam" id="TIGR03591">
    <property type="entry name" value="polynuc_phos"/>
    <property type="match status" value="1"/>
</dbReference>
<dbReference type="GO" id="GO:0000287">
    <property type="term" value="F:magnesium ion binding"/>
    <property type="evidence" value="ECO:0007669"/>
    <property type="project" value="UniProtKB-UniRule"/>
</dbReference>
<dbReference type="FunFam" id="3.30.1370.10:FF:000001">
    <property type="entry name" value="Polyribonucleotide nucleotidyltransferase"/>
    <property type="match status" value="1"/>
</dbReference>
<dbReference type="SUPFAM" id="SSF54791">
    <property type="entry name" value="Eukaryotic type KH-domain (KH-domain type I)"/>
    <property type="match status" value="1"/>
</dbReference>
<evidence type="ECO:0000256" key="9">
    <source>
        <dbReference type="SAM" id="Coils"/>
    </source>
</evidence>
<dbReference type="InterPro" id="IPR004088">
    <property type="entry name" value="KH_dom_type_1"/>
</dbReference>
<evidence type="ECO:0000256" key="7">
    <source>
        <dbReference type="ARBA" id="ARBA00022884"/>
    </source>
</evidence>
<dbReference type="InterPro" id="IPR012340">
    <property type="entry name" value="NA-bd_OB-fold"/>
</dbReference>
<dbReference type="PROSITE" id="PS50126">
    <property type="entry name" value="S1"/>
    <property type="match status" value="1"/>
</dbReference>
<dbReference type="InterPro" id="IPR036612">
    <property type="entry name" value="KH_dom_type_1_sf"/>
</dbReference>
<dbReference type="CDD" id="cd04472">
    <property type="entry name" value="S1_PNPase"/>
    <property type="match status" value="1"/>
</dbReference>
<keyword evidence="4 8" id="KW-0548">Nucleotidyltransferase</keyword>
<comment type="caution">
    <text evidence="11">The sequence shown here is derived from an EMBL/GenBank/DDBJ whole genome shotgun (WGS) entry which is preliminary data.</text>
</comment>
<evidence type="ECO:0000313" key="11">
    <source>
        <dbReference type="EMBL" id="PJE58512.1"/>
    </source>
</evidence>
<keyword evidence="3 8" id="KW-0808">Transferase</keyword>
<name>A0A2M8KF19_9BACT</name>
<evidence type="ECO:0000256" key="4">
    <source>
        <dbReference type="ARBA" id="ARBA00022695"/>
    </source>
</evidence>
<dbReference type="Pfam" id="PF00575">
    <property type="entry name" value="S1"/>
    <property type="match status" value="1"/>
</dbReference>
<dbReference type="InterPro" id="IPR001247">
    <property type="entry name" value="ExoRNase_PH_dom1"/>
</dbReference>
<dbReference type="FunFam" id="2.40.50.140:FF:000189">
    <property type="entry name" value="Polyribonucleotide nucleotidyltransferase, putative"/>
    <property type="match status" value="1"/>
</dbReference>
<keyword evidence="6 8" id="KW-0460">Magnesium</keyword>
<dbReference type="FunFam" id="3.30.230.70:FF:000001">
    <property type="entry name" value="Polyribonucleotide nucleotidyltransferase"/>
    <property type="match status" value="1"/>
</dbReference>
<dbReference type="PIRSF" id="PIRSF005499">
    <property type="entry name" value="PNPase"/>
    <property type="match status" value="1"/>
</dbReference>
<dbReference type="PANTHER" id="PTHR11252:SF0">
    <property type="entry name" value="POLYRIBONUCLEOTIDE NUCLEOTIDYLTRANSFERASE 1, MITOCHONDRIAL"/>
    <property type="match status" value="1"/>
</dbReference>
<dbReference type="InterPro" id="IPR003029">
    <property type="entry name" value="S1_domain"/>
</dbReference>
<dbReference type="EMBL" id="PFDW01000007">
    <property type="protein sequence ID" value="PJE58512.1"/>
    <property type="molecule type" value="Genomic_DNA"/>
</dbReference>